<dbReference type="PANTHER" id="PTHR30258:SF2">
    <property type="entry name" value="COMG OPERON PROTEIN 1"/>
    <property type="match status" value="1"/>
</dbReference>
<dbReference type="RefSeq" id="WP_102167334.1">
    <property type="nucleotide sequence ID" value="NZ_CP136964.1"/>
</dbReference>
<evidence type="ECO:0000259" key="4">
    <source>
        <dbReference type="Pfam" id="PF00437"/>
    </source>
</evidence>
<dbReference type="CDD" id="cd01129">
    <property type="entry name" value="PulE-GspE-like"/>
    <property type="match status" value="1"/>
</dbReference>
<accession>A0AAF0YLJ8</accession>
<dbReference type="SUPFAM" id="SSF52540">
    <property type="entry name" value="P-loop containing nucleoside triphosphate hydrolases"/>
    <property type="match status" value="1"/>
</dbReference>
<dbReference type="PANTHER" id="PTHR30258">
    <property type="entry name" value="TYPE II SECRETION SYSTEM PROTEIN GSPE-RELATED"/>
    <property type="match status" value="1"/>
</dbReference>
<feature type="domain" description="Bacterial type II secretion system protein E" evidence="4">
    <location>
        <begin position="2"/>
        <end position="274"/>
    </location>
</feature>
<dbReference type="GO" id="GO:0005524">
    <property type="term" value="F:ATP binding"/>
    <property type="evidence" value="ECO:0007669"/>
    <property type="project" value="UniProtKB-KW"/>
</dbReference>
<dbReference type="Gene3D" id="3.30.450.90">
    <property type="match status" value="1"/>
</dbReference>
<dbReference type="Proteomes" id="UP000243626">
    <property type="component" value="Chromosome"/>
</dbReference>
<dbReference type="InterPro" id="IPR001482">
    <property type="entry name" value="T2SS/T4SS_dom"/>
</dbReference>
<dbReference type="GO" id="GO:0016887">
    <property type="term" value="F:ATP hydrolysis activity"/>
    <property type="evidence" value="ECO:0007669"/>
    <property type="project" value="TreeGrafter"/>
</dbReference>
<gene>
    <name evidence="5" type="ORF">CJ229_001650</name>
</gene>
<keyword evidence="2" id="KW-0547">Nucleotide-binding</keyword>
<dbReference type="Gene3D" id="3.40.50.300">
    <property type="entry name" value="P-loop containing nucleotide triphosphate hydrolases"/>
    <property type="match status" value="1"/>
</dbReference>
<dbReference type="Pfam" id="PF00437">
    <property type="entry name" value="T2SSE"/>
    <property type="match status" value="1"/>
</dbReference>
<name>A0AAF0YLJ8_9STAP</name>
<keyword evidence="3" id="KW-0067">ATP-binding</keyword>
<comment type="similarity">
    <text evidence="1">Belongs to the GSP E family.</text>
</comment>
<dbReference type="GO" id="GO:0005886">
    <property type="term" value="C:plasma membrane"/>
    <property type="evidence" value="ECO:0007669"/>
    <property type="project" value="TreeGrafter"/>
</dbReference>
<evidence type="ECO:0000256" key="1">
    <source>
        <dbReference type="ARBA" id="ARBA00006611"/>
    </source>
</evidence>
<dbReference type="InterPro" id="IPR027417">
    <property type="entry name" value="P-loop_NTPase"/>
</dbReference>
<protein>
    <submittedName>
        <fullName evidence="5">ATPase, T2SS/T4P/T4SS family</fullName>
    </submittedName>
</protein>
<dbReference type="AlphaFoldDB" id="A0AAF0YLJ8"/>
<evidence type="ECO:0000256" key="2">
    <source>
        <dbReference type="ARBA" id="ARBA00022741"/>
    </source>
</evidence>
<proteinExistence type="inferred from homology"/>
<dbReference type="KEGG" id="nmy:CJ229_001650"/>
<evidence type="ECO:0000313" key="6">
    <source>
        <dbReference type="Proteomes" id="UP000243626"/>
    </source>
</evidence>
<keyword evidence="6" id="KW-1185">Reference proteome</keyword>
<evidence type="ECO:0000256" key="3">
    <source>
        <dbReference type="ARBA" id="ARBA00022840"/>
    </source>
</evidence>
<dbReference type="EMBL" id="CP136964">
    <property type="protein sequence ID" value="WOS96475.1"/>
    <property type="molecule type" value="Genomic_DNA"/>
</dbReference>
<sequence length="330" mass="38023">MENLLHHLLKQSISDSYTDIHITLEHSHGLIKIRQFGKMKNFACCNTHTYKQFVNYLKFIAELDTNEHRVPQSGRIEKDVDDVTVNIRISTLPTSLMNEIVVIRILNSAKDIPSEKLFRRSDEYSHLKELCLKKDGLVLFTGPTGSGKSTVMFRLLNDIRNVGDKQIITIEDPIEFDLPNIIQVEINEKAKLDYAPILRGVMRCDPDVIMFGEIRDSTIATELVKASLSGHLVYSTFHSNSAYSAILRLKEYGIYNEELAESIQAIINQRIIHNKKQSFILYEYITKNDIKKILSGESIRYDTIQDKLKQLYENNLIEANTYEAYKAFEK</sequence>
<organism evidence="5 6">
    <name type="scientific">Nosocomiicoccus massiliensis</name>
    <dbReference type="NCBI Taxonomy" id="1232430"/>
    <lineage>
        <taxon>Bacteria</taxon>
        <taxon>Bacillati</taxon>
        <taxon>Bacillota</taxon>
        <taxon>Bacilli</taxon>
        <taxon>Bacillales</taxon>
        <taxon>Staphylococcaceae</taxon>
        <taxon>Nosocomiicoccus</taxon>
    </lineage>
</organism>
<evidence type="ECO:0000313" key="5">
    <source>
        <dbReference type="EMBL" id="WOS96475.1"/>
    </source>
</evidence>
<reference evidence="6" key="1">
    <citation type="submission" date="2017-09" db="EMBL/GenBank/DDBJ databases">
        <title>Bacterial strain isolated from the female urinary microbiota.</title>
        <authorList>
            <person name="Thomas-White K."/>
            <person name="Kumar N."/>
            <person name="Forster S."/>
            <person name="Putonti C."/>
            <person name="Lawley T."/>
            <person name="Wolfe A.J."/>
        </authorList>
    </citation>
    <scope>NUCLEOTIDE SEQUENCE [LARGE SCALE GENOMIC DNA]</scope>
    <source>
        <strain evidence="6">UMB0959</strain>
    </source>
</reference>